<dbReference type="AlphaFoldDB" id="R0K6X5"/>
<evidence type="ECO:0000313" key="2">
    <source>
        <dbReference type="Proteomes" id="UP000296049"/>
    </source>
</evidence>
<keyword evidence="2" id="KW-1185">Reference proteome</keyword>
<evidence type="ECO:0000313" key="1">
    <source>
        <dbReference type="EMBL" id="EOB05891.1"/>
    </source>
</evidence>
<protein>
    <submittedName>
        <fullName evidence="1">Uncharacterized protein</fullName>
    </submittedName>
</protein>
<proteinExistence type="predicted"/>
<organism evidence="1 2">
    <name type="scientific">Anas platyrhynchos</name>
    <name type="common">Mallard</name>
    <name type="synonym">Anas boschas</name>
    <dbReference type="NCBI Taxonomy" id="8839"/>
    <lineage>
        <taxon>Eukaryota</taxon>
        <taxon>Metazoa</taxon>
        <taxon>Chordata</taxon>
        <taxon>Craniata</taxon>
        <taxon>Vertebrata</taxon>
        <taxon>Euteleostomi</taxon>
        <taxon>Archelosauria</taxon>
        <taxon>Archosauria</taxon>
        <taxon>Dinosauria</taxon>
        <taxon>Saurischia</taxon>
        <taxon>Theropoda</taxon>
        <taxon>Coelurosauria</taxon>
        <taxon>Aves</taxon>
        <taxon>Neognathae</taxon>
        <taxon>Galloanserae</taxon>
        <taxon>Anseriformes</taxon>
        <taxon>Anatidae</taxon>
        <taxon>Anatinae</taxon>
        <taxon>Anas</taxon>
    </lineage>
</organism>
<dbReference type="EMBL" id="KB742655">
    <property type="protein sequence ID" value="EOB05891.1"/>
    <property type="molecule type" value="Genomic_DNA"/>
</dbReference>
<name>R0K6X5_ANAPL</name>
<gene>
    <name evidence="1" type="ORF">Anapl_07564</name>
</gene>
<accession>R0K6X5</accession>
<dbReference type="Proteomes" id="UP000296049">
    <property type="component" value="Unassembled WGS sequence"/>
</dbReference>
<sequence length="212" mass="23430">MTMIFQDVNDRAQSTITLKVQMSSLCCMDCDEGTVLWQGKVSSQTAAKMGKGAQPDKGLVLPAFPKKGHPKPTCMQVKIAEVSKIKSGQHNCYNVLLNELFSPIVVLSQRIRYSKEMVKCPGNDICPLILGLQMNLQLQVKSIAIEVLQTDFVPVNKSGFSAYTSSFAEELKTLVEMLVEDQKEPFSQIRQVEVMQQQGPVSNTDCPLAGEE</sequence>
<reference evidence="2" key="1">
    <citation type="journal article" date="2013" name="Nat. Genet.">
        <title>The duck genome and transcriptome provide insight into an avian influenza virus reservoir species.</title>
        <authorList>
            <person name="Huang Y."/>
            <person name="Li Y."/>
            <person name="Burt D.W."/>
            <person name="Chen H."/>
            <person name="Zhang Y."/>
            <person name="Qian W."/>
            <person name="Kim H."/>
            <person name="Gan S."/>
            <person name="Zhao Y."/>
            <person name="Li J."/>
            <person name="Yi K."/>
            <person name="Feng H."/>
            <person name="Zhu P."/>
            <person name="Li B."/>
            <person name="Liu Q."/>
            <person name="Fairley S."/>
            <person name="Magor K.E."/>
            <person name="Du Z."/>
            <person name="Hu X."/>
            <person name="Goodman L."/>
            <person name="Tafer H."/>
            <person name="Vignal A."/>
            <person name="Lee T."/>
            <person name="Kim K.W."/>
            <person name="Sheng Z."/>
            <person name="An Y."/>
            <person name="Searle S."/>
            <person name="Herrero J."/>
            <person name="Groenen M.A."/>
            <person name="Crooijmans R.P."/>
            <person name="Faraut T."/>
            <person name="Cai Q."/>
            <person name="Webster R.G."/>
            <person name="Aldridge J.R."/>
            <person name="Warren W.C."/>
            <person name="Bartschat S."/>
            <person name="Kehr S."/>
            <person name="Marz M."/>
            <person name="Stadler P.F."/>
            <person name="Smith J."/>
            <person name="Kraus R.H."/>
            <person name="Zhao Y."/>
            <person name="Ren L."/>
            <person name="Fei J."/>
            <person name="Morisson M."/>
            <person name="Kaiser P."/>
            <person name="Griffin D.K."/>
            <person name="Rao M."/>
            <person name="Pitel F."/>
            <person name="Wang J."/>
            <person name="Li N."/>
        </authorList>
    </citation>
    <scope>NUCLEOTIDE SEQUENCE [LARGE SCALE GENOMIC DNA]</scope>
</reference>